<keyword evidence="2 3" id="KW-0378">Hydrolase</keyword>
<dbReference type="PANTHER" id="PTHR47271:SF2">
    <property type="entry name" value="ARGININE DEIMINASE"/>
    <property type="match status" value="1"/>
</dbReference>
<reference evidence="5 6" key="1">
    <citation type="submission" date="2018-06" db="EMBL/GenBank/DDBJ databases">
        <title>Genomic Encyclopedia of Archaeal and Bacterial Type Strains, Phase II (KMG-II): from individual species to whole genera.</title>
        <authorList>
            <person name="Goeker M."/>
        </authorList>
    </citation>
    <scope>NUCLEOTIDE SEQUENCE [LARGE SCALE GENOMIC DNA]</scope>
    <source>
        <strain evidence="5 6">ATCC 29103</strain>
    </source>
</reference>
<evidence type="ECO:0000256" key="4">
    <source>
        <dbReference type="PIRSR" id="PIRSR006356-1"/>
    </source>
</evidence>
<dbReference type="Pfam" id="PF02274">
    <property type="entry name" value="ADI"/>
    <property type="match status" value="1"/>
</dbReference>
<dbReference type="PRINTS" id="PR01466">
    <property type="entry name" value="ARGDEIMINASE"/>
</dbReference>
<dbReference type="UniPathway" id="UPA00254">
    <property type="reaction ID" value="UER00364"/>
</dbReference>
<comment type="catalytic activity">
    <reaction evidence="3">
        <text>L-arginine + H2O = L-citrulline + NH4(+)</text>
        <dbReference type="Rhea" id="RHEA:19597"/>
        <dbReference type="ChEBI" id="CHEBI:15377"/>
        <dbReference type="ChEBI" id="CHEBI:28938"/>
        <dbReference type="ChEBI" id="CHEBI:32682"/>
        <dbReference type="ChEBI" id="CHEBI:57743"/>
        <dbReference type="EC" id="3.5.3.6"/>
    </reaction>
</comment>
<evidence type="ECO:0000256" key="2">
    <source>
        <dbReference type="ARBA" id="ARBA00022801"/>
    </source>
</evidence>
<dbReference type="SUPFAM" id="SSF55909">
    <property type="entry name" value="Pentein"/>
    <property type="match status" value="1"/>
</dbReference>
<evidence type="ECO:0000256" key="1">
    <source>
        <dbReference type="ARBA" id="ARBA00010206"/>
    </source>
</evidence>
<comment type="subcellular location">
    <subcellularLocation>
        <location evidence="3">Cytoplasm</location>
    </subcellularLocation>
</comment>
<keyword evidence="3" id="KW-0963">Cytoplasm</keyword>
<dbReference type="RefSeq" id="WP_002881362.1">
    <property type="nucleotide sequence ID" value="NZ_LS991949.1"/>
</dbReference>
<dbReference type="Gene3D" id="1.10.3930.10">
    <property type="entry name" value="Arginine deiminase"/>
    <property type="match status" value="1"/>
</dbReference>
<dbReference type="InterPro" id="IPR003876">
    <property type="entry name" value="Arg_deiminase"/>
</dbReference>
<dbReference type="PIRSF" id="PIRSF006356">
    <property type="entry name" value="Arg_deiminase"/>
    <property type="match status" value="1"/>
</dbReference>
<evidence type="ECO:0000313" key="6">
    <source>
        <dbReference type="Proteomes" id="UP000247715"/>
    </source>
</evidence>
<dbReference type="Proteomes" id="UP000247715">
    <property type="component" value="Unassembled WGS sequence"/>
</dbReference>
<comment type="similarity">
    <text evidence="1 3">Belongs to the arginine deiminase family.</text>
</comment>
<name>A0A318U4Q4_9BACT</name>
<dbReference type="EMBL" id="QKLP01000007">
    <property type="protein sequence ID" value="PYF42673.1"/>
    <property type="molecule type" value="Genomic_DNA"/>
</dbReference>
<dbReference type="HAMAP" id="MF_00242">
    <property type="entry name" value="Arg_deiminase"/>
    <property type="match status" value="1"/>
</dbReference>
<feature type="active site" description="Amidino-cysteine intermediate" evidence="3 4">
    <location>
        <position position="400"/>
    </location>
</feature>
<sequence>MSVFDSKFKGIHVYSEIGELESVLVHEPGHEIDYITPSRLDELLFSAMLESHDARKEHKQFVAELKANNVNVIELTDLVAETYDLASQEAKDKLIEEFLEDSEPVLSEENKIAVRDFLKSRKTTRELIEVMMAGITKYDLGIKNCKCQDLVVDPMPNLYFTRDPFASVGNGITIHYMRYKVRQRETLFSRFIFANHPKLVNTPIYYHPSLKLSIEGGDVFIYNNDTLVVGVSERTDLETITLLAKNIVANKECEFKRIVAINVPKWTNLMHLDTWLTMLDKDKFLYSPIANDVFKFWDYDLVNGGAEPKPVENGSSLEAILESIIHKKPILIPIGGDSASQIEVERETHFDGTNYLAIRPGVVIGYSRNVKTNAALEAAGIKVIPFHGNQLSLGMGNARCMSMPLSRKDVKW</sequence>
<evidence type="ECO:0000313" key="5">
    <source>
        <dbReference type="EMBL" id="PYF42673.1"/>
    </source>
</evidence>
<accession>A0A318U4Q4</accession>
<protein>
    <recommendedName>
        <fullName evidence="3">Arginine deiminase</fullName>
        <shortName evidence="3">ADI</shortName>
        <ecNumber evidence="3">3.5.3.6</ecNumber>
    </recommendedName>
    <alternativeName>
        <fullName evidence="3">Arginine dihydrolase</fullName>
        <shortName evidence="3">AD</shortName>
    </alternativeName>
</protein>
<gene>
    <name evidence="3" type="primary">arcA</name>
    <name evidence="5" type="ORF">BCF88_10751</name>
</gene>
<dbReference type="NCBIfam" id="TIGR01078">
    <property type="entry name" value="arcA"/>
    <property type="match status" value="1"/>
</dbReference>
<evidence type="ECO:0000256" key="3">
    <source>
        <dbReference type="HAMAP-Rule" id="MF_00242"/>
    </source>
</evidence>
<keyword evidence="3" id="KW-0056">Arginine metabolism</keyword>
<dbReference type="AlphaFoldDB" id="A0A318U4Q4"/>
<organism evidence="5 6">
    <name type="scientific">Metamycoplasma alkalescens</name>
    <dbReference type="NCBI Taxonomy" id="45363"/>
    <lineage>
        <taxon>Bacteria</taxon>
        <taxon>Bacillati</taxon>
        <taxon>Mycoplasmatota</taxon>
        <taxon>Mycoplasmoidales</taxon>
        <taxon>Metamycoplasmataceae</taxon>
        <taxon>Metamycoplasma</taxon>
    </lineage>
</organism>
<proteinExistence type="inferred from homology"/>
<dbReference type="EC" id="3.5.3.6" evidence="3"/>
<dbReference type="GO" id="GO:0019546">
    <property type="term" value="P:L-arginine deiminase pathway"/>
    <property type="evidence" value="ECO:0007669"/>
    <property type="project" value="UniProtKB-UniRule"/>
</dbReference>
<dbReference type="GO" id="GO:0005737">
    <property type="term" value="C:cytoplasm"/>
    <property type="evidence" value="ECO:0007669"/>
    <property type="project" value="UniProtKB-SubCell"/>
</dbReference>
<comment type="pathway">
    <text evidence="3">Amino-acid degradation; L-arginine degradation via ADI pathway; carbamoyl phosphate from L-arginine: step 1/2.</text>
</comment>
<dbReference type="GO" id="GO:0016990">
    <property type="term" value="F:arginine deiminase activity"/>
    <property type="evidence" value="ECO:0007669"/>
    <property type="project" value="UniProtKB-UniRule"/>
</dbReference>
<dbReference type="Gene3D" id="3.75.10.10">
    <property type="entry name" value="L-arginine/glycine Amidinotransferase, Chain A"/>
    <property type="match status" value="1"/>
</dbReference>
<comment type="caution">
    <text evidence="5">The sequence shown here is derived from an EMBL/GenBank/DDBJ whole genome shotgun (WGS) entry which is preliminary data.</text>
</comment>
<dbReference type="PANTHER" id="PTHR47271">
    <property type="entry name" value="ARGININE DEIMINASE"/>
    <property type="match status" value="1"/>
</dbReference>